<comment type="caution">
    <text evidence="4">The sequence shown here is derived from an EMBL/GenBank/DDBJ whole genome shotgun (WGS) entry which is preliminary data.</text>
</comment>
<feature type="domain" description="Outer membrane protein beta-barrel" evidence="3">
    <location>
        <begin position="9"/>
        <end position="171"/>
    </location>
</feature>
<evidence type="ECO:0000313" key="5">
    <source>
        <dbReference type="Proteomes" id="UP000798046"/>
    </source>
</evidence>
<protein>
    <submittedName>
        <fullName evidence="4">Porin family protein</fullName>
    </submittedName>
</protein>
<evidence type="ECO:0000256" key="2">
    <source>
        <dbReference type="SAM" id="SignalP"/>
    </source>
</evidence>
<proteinExistence type="predicted"/>
<organism evidence="4 5">
    <name type="scientific">Oryzomonas sagensis</name>
    <dbReference type="NCBI Taxonomy" id="2603857"/>
    <lineage>
        <taxon>Bacteria</taxon>
        <taxon>Pseudomonadati</taxon>
        <taxon>Thermodesulfobacteriota</taxon>
        <taxon>Desulfuromonadia</taxon>
        <taxon>Geobacterales</taxon>
        <taxon>Geobacteraceae</taxon>
        <taxon>Oryzomonas</taxon>
    </lineage>
</organism>
<name>A0ABQ6TL23_9BACT</name>
<sequence>MHKVFNAIAVSVLVLFASTAMADTIANRLGFTGKLGFATPVKDDFINGTSRTKTGFAGGGGLLYGFGDYVAAEVDVTHLPKLDVTKGGIKAYEATLTDIGLGLQCRLIPNGRVVPYIGAGADFIKGSLKHVSGNDYDLDWTYGGHVSAGVDWFLTKGIALTAEARAVRTISGDILSGSTKVGEYDPYWVQGTFGLRMFLPETFWR</sequence>
<keyword evidence="5" id="KW-1185">Reference proteome</keyword>
<dbReference type="Pfam" id="PF13505">
    <property type="entry name" value="OMP_b-brl"/>
    <property type="match status" value="1"/>
</dbReference>
<feature type="signal peptide" evidence="2">
    <location>
        <begin position="1"/>
        <end position="22"/>
    </location>
</feature>
<gene>
    <name evidence="4" type="ORF">F6V30_15760</name>
</gene>
<feature type="chain" id="PRO_5045475406" evidence="2">
    <location>
        <begin position="23"/>
        <end position="205"/>
    </location>
</feature>
<dbReference type="Gene3D" id="2.40.160.20">
    <property type="match status" value="1"/>
</dbReference>
<dbReference type="EMBL" id="VZRA01000007">
    <property type="protein sequence ID" value="KAB0668555.1"/>
    <property type="molecule type" value="Genomic_DNA"/>
</dbReference>
<evidence type="ECO:0000313" key="4">
    <source>
        <dbReference type="EMBL" id="KAB0668555.1"/>
    </source>
</evidence>
<dbReference type="RefSeq" id="WP_151158017.1">
    <property type="nucleotide sequence ID" value="NZ_VZRA01000007.1"/>
</dbReference>
<dbReference type="InterPro" id="IPR011250">
    <property type="entry name" value="OMP/PagP_B-barrel"/>
</dbReference>
<dbReference type="Proteomes" id="UP000798046">
    <property type="component" value="Unassembled WGS sequence"/>
</dbReference>
<dbReference type="InterPro" id="IPR027385">
    <property type="entry name" value="Beta-barrel_OMP"/>
</dbReference>
<dbReference type="SUPFAM" id="SSF56925">
    <property type="entry name" value="OMPA-like"/>
    <property type="match status" value="1"/>
</dbReference>
<evidence type="ECO:0000259" key="3">
    <source>
        <dbReference type="Pfam" id="PF13505"/>
    </source>
</evidence>
<reference evidence="4 5" key="1">
    <citation type="journal article" date="2020" name="Microorganisms">
        <title>Description of Three Novel Members in the Family Geobacteraceae, Oryzomonas japonicum gen. nov., sp. nov., Oryzomonas sagensis sp. nov., and Oryzomonas ruber sp. nov.</title>
        <authorList>
            <person name="Xu Z."/>
            <person name="Masuda Y."/>
            <person name="Hayakawa C."/>
            <person name="Ushijima N."/>
            <person name="Kawano K."/>
            <person name="Shiratori Y."/>
            <person name="Senoo K."/>
            <person name="Itoh H."/>
        </authorList>
    </citation>
    <scope>NUCLEOTIDE SEQUENCE [LARGE SCALE GENOMIC DNA]</scope>
    <source>
        <strain evidence="4 5">Red100</strain>
    </source>
</reference>
<evidence type="ECO:0000256" key="1">
    <source>
        <dbReference type="ARBA" id="ARBA00022729"/>
    </source>
</evidence>
<keyword evidence="1 2" id="KW-0732">Signal</keyword>
<accession>A0ABQ6TL23</accession>